<dbReference type="RefSeq" id="WP_176965168.1">
    <property type="nucleotide sequence ID" value="NZ_CP058215.1"/>
</dbReference>
<dbReference type="OrthoDB" id="342253at2157"/>
<gene>
    <name evidence="14" type="ORF">HWN40_07595</name>
</gene>
<keyword evidence="8" id="KW-0067">ATP-binding</keyword>
<comment type="subcellular location">
    <subcellularLocation>
        <location evidence="2">Membrane</location>
    </subcellularLocation>
</comment>
<keyword evidence="15" id="KW-1185">Reference proteome</keyword>
<evidence type="ECO:0000256" key="9">
    <source>
        <dbReference type="ARBA" id="ARBA00023012"/>
    </source>
</evidence>
<evidence type="ECO:0000256" key="7">
    <source>
        <dbReference type="ARBA" id="ARBA00022777"/>
    </source>
</evidence>
<protein>
    <recommendedName>
        <fullName evidence="3">histidine kinase</fullName>
        <ecNumber evidence="3">2.7.13.3</ecNumber>
    </recommendedName>
</protein>
<evidence type="ECO:0000313" key="15">
    <source>
        <dbReference type="Proteomes" id="UP000509594"/>
    </source>
</evidence>
<evidence type="ECO:0000256" key="11">
    <source>
        <dbReference type="ARBA" id="ARBA00023306"/>
    </source>
</evidence>
<evidence type="ECO:0000313" key="14">
    <source>
        <dbReference type="EMBL" id="QLC50112.1"/>
    </source>
</evidence>
<dbReference type="KEGG" id="mzi:HWN40_07595"/>
<dbReference type="GO" id="GO:0016020">
    <property type="term" value="C:membrane"/>
    <property type="evidence" value="ECO:0007669"/>
    <property type="project" value="UniProtKB-SubCell"/>
</dbReference>
<evidence type="ECO:0000256" key="5">
    <source>
        <dbReference type="ARBA" id="ARBA00022679"/>
    </source>
</evidence>
<dbReference type="GO" id="GO:0000155">
    <property type="term" value="F:phosphorelay sensor kinase activity"/>
    <property type="evidence" value="ECO:0007669"/>
    <property type="project" value="InterPro"/>
</dbReference>
<dbReference type="InterPro" id="IPR003594">
    <property type="entry name" value="HATPase_dom"/>
</dbReference>
<dbReference type="InterPro" id="IPR036890">
    <property type="entry name" value="HATPase_C_sf"/>
</dbReference>
<dbReference type="PANTHER" id="PTHR43711:SF31">
    <property type="entry name" value="HISTIDINE KINASE"/>
    <property type="match status" value="1"/>
</dbReference>
<dbReference type="Pfam" id="PF02518">
    <property type="entry name" value="HATPase_c"/>
    <property type="match status" value="1"/>
</dbReference>
<feature type="transmembrane region" description="Helical" evidence="12">
    <location>
        <begin position="55"/>
        <end position="72"/>
    </location>
</feature>
<keyword evidence="12" id="KW-0812">Transmembrane</keyword>
<keyword evidence="10 12" id="KW-0472">Membrane</keyword>
<dbReference type="EMBL" id="CP058215">
    <property type="protein sequence ID" value="QLC50112.1"/>
    <property type="molecule type" value="Genomic_DNA"/>
</dbReference>
<dbReference type="Proteomes" id="UP000509594">
    <property type="component" value="Chromosome"/>
</dbReference>
<evidence type="ECO:0000256" key="2">
    <source>
        <dbReference type="ARBA" id="ARBA00004370"/>
    </source>
</evidence>
<evidence type="ECO:0000256" key="8">
    <source>
        <dbReference type="ARBA" id="ARBA00022840"/>
    </source>
</evidence>
<keyword evidence="11" id="KW-0131">Cell cycle</keyword>
<evidence type="ECO:0000256" key="1">
    <source>
        <dbReference type="ARBA" id="ARBA00000085"/>
    </source>
</evidence>
<evidence type="ECO:0000256" key="4">
    <source>
        <dbReference type="ARBA" id="ARBA00022553"/>
    </source>
</evidence>
<feature type="domain" description="Histidine kinase" evidence="13">
    <location>
        <begin position="112"/>
        <end position="331"/>
    </location>
</feature>
<dbReference type="CDD" id="cd16922">
    <property type="entry name" value="HATPase_EvgS-ArcB-TorS-like"/>
    <property type="match status" value="1"/>
</dbReference>
<dbReference type="PROSITE" id="PS50109">
    <property type="entry name" value="HIS_KIN"/>
    <property type="match status" value="1"/>
</dbReference>
<keyword evidence="7 14" id="KW-0418">Kinase</keyword>
<dbReference type="PANTHER" id="PTHR43711">
    <property type="entry name" value="TWO-COMPONENT HISTIDINE KINASE"/>
    <property type="match status" value="1"/>
</dbReference>
<evidence type="ECO:0000256" key="6">
    <source>
        <dbReference type="ARBA" id="ARBA00022741"/>
    </source>
</evidence>
<keyword evidence="9" id="KW-0902">Two-component regulatory system</keyword>
<dbReference type="InterPro" id="IPR036097">
    <property type="entry name" value="HisK_dim/P_sf"/>
</dbReference>
<dbReference type="InterPro" id="IPR005467">
    <property type="entry name" value="His_kinase_dom"/>
</dbReference>
<dbReference type="Gene3D" id="3.30.565.10">
    <property type="entry name" value="Histidine kinase-like ATPase, C-terminal domain"/>
    <property type="match status" value="1"/>
</dbReference>
<dbReference type="FunFam" id="3.30.565.10:FF:000010">
    <property type="entry name" value="Sensor histidine kinase RcsC"/>
    <property type="match status" value="1"/>
</dbReference>
<organism evidence="14 15">
    <name type="scientific">Methanolobus zinderi</name>
    <dbReference type="NCBI Taxonomy" id="536044"/>
    <lineage>
        <taxon>Archaea</taxon>
        <taxon>Methanobacteriati</taxon>
        <taxon>Methanobacteriota</taxon>
        <taxon>Stenosarchaea group</taxon>
        <taxon>Methanomicrobia</taxon>
        <taxon>Methanosarcinales</taxon>
        <taxon>Methanosarcinaceae</taxon>
        <taxon>Methanolobus</taxon>
    </lineage>
</organism>
<accession>A0A7D5E6N8</accession>
<dbReference type="InterPro" id="IPR003661">
    <property type="entry name" value="HisK_dim/P_dom"/>
</dbReference>
<dbReference type="AlphaFoldDB" id="A0A7D5E6N8"/>
<dbReference type="PRINTS" id="PR00344">
    <property type="entry name" value="BCTRLSENSOR"/>
</dbReference>
<dbReference type="InterPro" id="IPR050736">
    <property type="entry name" value="Sensor_HK_Regulatory"/>
</dbReference>
<dbReference type="SMART" id="SM00388">
    <property type="entry name" value="HisKA"/>
    <property type="match status" value="1"/>
</dbReference>
<evidence type="ECO:0000256" key="10">
    <source>
        <dbReference type="ARBA" id="ARBA00023136"/>
    </source>
</evidence>
<evidence type="ECO:0000256" key="12">
    <source>
        <dbReference type="SAM" id="Phobius"/>
    </source>
</evidence>
<keyword evidence="4" id="KW-0597">Phosphoprotein</keyword>
<dbReference type="InterPro" id="IPR004358">
    <property type="entry name" value="Sig_transdc_His_kin-like_C"/>
</dbReference>
<dbReference type="SUPFAM" id="SSF47384">
    <property type="entry name" value="Homodimeric domain of signal transducing histidine kinase"/>
    <property type="match status" value="1"/>
</dbReference>
<dbReference type="Pfam" id="PF00512">
    <property type="entry name" value="HisKA"/>
    <property type="match status" value="1"/>
</dbReference>
<sequence>MLDIDNQKISKSFAHTDVVVILLLGLCVLLLTAYLDLFETVLSFMQTHEKWELDEIFILSLYFSIALAFFSFRRWREAKNEIGKRIELEKQLIHAVHEAEHANQAKSEFLANMSHEIRTPLNSIIGFSDLLLEEIFGSLNEEQTRHVRNISSSGKHLLELINQILDIAKVESGQMKLNRETFRVADTLEEVKTVLYPLASKKNIKLTFTSDDGATEINADKLKLKQIIFNLASNAIKFTPENGRVDIGMMISDGMLTVMVADTGIGIKKSEQDDIFEPFKQAGQMSNKEYQGTGLGLSIVREFVELHKGRIWVESDPGIGSTFIFEIPVHSEE</sequence>
<dbReference type="SMART" id="SM00387">
    <property type="entry name" value="HATPase_c"/>
    <property type="match status" value="1"/>
</dbReference>
<keyword evidence="12" id="KW-1133">Transmembrane helix</keyword>
<feature type="transmembrane region" description="Helical" evidence="12">
    <location>
        <begin position="12"/>
        <end position="35"/>
    </location>
</feature>
<dbReference type="CDD" id="cd00082">
    <property type="entry name" value="HisKA"/>
    <property type="match status" value="1"/>
</dbReference>
<proteinExistence type="predicted"/>
<dbReference type="EC" id="2.7.13.3" evidence="3"/>
<keyword evidence="5" id="KW-0808">Transferase</keyword>
<evidence type="ECO:0000256" key="3">
    <source>
        <dbReference type="ARBA" id="ARBA00012438"/>
    </source>
</evidence>
<evidence type="ECO:0000259" key="13">
    <source>
        <dbReference type="PROSITE" id="PS50109"/>
    </source>
</evidence>
<name>A0A7D5E6N8_9EURY</name>
<dbReference type="FunFam" id="1.10.287.130:FF:000038">
    <property type="entry name" value="Sensory transduction histidine kinase"/>
    <property type="match status" value="1"/>
</dbReference>
<dbReference type="GeneID" id="55821528"/>
<keyword evidence="6" id="KW-0547">Nucleotide-binding</keyword>
<dbReference type="SUPFAM" id="SSF55874">
    <property type="entry name" value="ATPase domain of HSP90 chaperone/DNA topoisomerase II/histidine kinase"/>
    <property type="match status" value="1"/>
</dbReference>
<dbReference type="GO" id="GO:0005524">
    <property type="term" value="F:ATP binding"/>
    <property type="evidence" value="ECO:0007669"/>
    <property type="project" value="UniProtKB-KW"/>
</dbReference>
<reference evidence="14 15" key="1">
    <citation type="submission" date="2020-06" db="EMBL/GenBank/DDBJ databases">
        <title>Methanolobus halotolerans sp. nov., isolated from a saline lake Tus in Siberia.</title>
        <authorList>
            <person name="Shen Y."/>
            <person name="Chen S.-C."/>
            <person name="Lai M.-C."/>
            <person name="Huang H.-H."/>
            <person name="Chiu H.-H."/>
            <person name="Tang S.-L."/>
            <person name="Rogozin D.Y."/>
            <person name="Degermendzhy A.G."/>
        </authorList>
    </citation>
    <scope>NUCLEOTIDE SEQUENCE [LARGE SCALE GENOMIC DNA]</scope>
    <source>
        <strain evidence="14 15">DSM 21339</strain>
    </source>
</reference>
<dbReference type="Gene3D" id="1.10.287.130">
    <property type="match status" value="1"/>
</dbReference>
<comment type="catalytic activity">
    <reaction evidence="1">
        <text>ATP + protein L-histidine = ADP + protein N-phospho-L-histidine.</text>
        <dbReference type="EC" id="2.7.13.3"/>
    </reaction>
</comment>